<evidence type="ECO:0000256" key="4">
    <source>
        <dbReference type="ARBA" id="ARBA00023163"/>
    </source>
</evidence>
<dbReference type="InterPro" id="IPR044808">
    <property type="entry name" value="ERF_plant"/>
</dbReference>
<dbReference type="Gene3D" id="3.30.730.10">
    <property type="entry name" value="AP2/ERF domain"/>
    <property type="match status" value="1"/>
</dbReference>
<dbReference type="GO" id="GO:0005634">
    <property type="term" value="C:nucleus"/>
    <property type="evidence" value="ECO:0007669"/>
    <property type="project" value="UniProtKB-SubCell"/>
</dbReference>
<dbReference type="PANTHER" id="PTHR31190">
    <property type="entry name" value="DNA-BINDING DOMAIN"/>
    <property type="match status" value="1"/>
</dbReference>
<evidence type="ECO:0000259" key="6">
    <source>
        <dbReference type="PROSITE" id="PS51032"/>
    </source>
</evidence>
<dbReference type="Pfam" id="PF00847">
    <property type="entry name" value="AP2"/>
    <property type="match status" value="1"/>
</dbReference>
<dbReference type="PROSITE" id="PS51032">
    <property type="entry name" value="AP2_ERF"/>
    <property type="match status" value="1"/>
</dbReference>
<keyword evidence="2" id="KW-0805">Transcription regulation</keyword>
<evidence type="ECO:0000256" key="5">
    <source>
        <dbReference type="ARBA" id="ARBA00023242"/>
    </source>
</evidence>
<accession>A0ABC9C5K0</accession>
<evidence type="ECO:0000313" key="7">
    <source>
        <dbReference type="EMBL" id="CAL5012815.1"/>
    </source>
</evidence>
<dbReference type="SUPFAM" id="SSF54171">
    <property type="entry name" value="DNA-binding domain"/>
    <property type="match status" value="1"/>
</dbReference>
<dbReference type="AlphaFoldDB" id="A0ABC9C5K0"/>
<dbReference type="EMBL" id="OZ075138">
    <property type="protein sequence ID" value="CAL5012815.1"/>
    <property type="molecule type" value="Genomic_DNA"/>
</dbReference>
<protein>
    <recommendedName>
        <fullName evidence="6">AP2/ERF domain-containing protein</fullName>
    </recommendedName>
</protein>
<proteinExistence type="predicted"/>
<gene>
    <name evidence="7" type="ORF">URODEC1_LOCUS71065</name>
</gene>
<keyword evidence="4" id="KW-0804">Transcription</keyword>
<keyword evidence="5" id="KW-0539">Nucleus</keyword>
<sequence>MCNGLVISDLNIKPPMPTITNNPVAEMGQEMIHEKKIRNFGICRAKRVWKIDEDEEDFEADFQTFLKKYNDEDNFVPLMDGSGSKKEKVGLNFIKKDAMILQKLSPTDEGLIVRPKKQRKNPYRGIRKRPWGKWAAEIRDPRKGVRVWLGTYTTPEDAARAYDAEALKIRGNKAKVNFPKGAPPNMMSNTPKPIVTAMPTRHFLAEKLNTNALVSLTDDSSEDLFSVVNFSGKNAHSSPMKMPHDSYEIPRIGEWPIQNRFLVGSSSNASMNFMGENSTSVCNEGFGLPSMKMPHVQYVIPRMSKCPIQNNFLISSSINGLVNLSGNNDRSTHIEGFGSLSMKMPHVPSEIPRMGHCSSQNPFSIGSSSNGLKNFIGNNTTSVHTGGFEFLSMKKPHAQSEIPRISQFPSQNNFFISPSNGLVNLSGCNASSTRTEGFGLLSLKMPHVPSEITSMGQCSSQNSLSIGSSSKGLGNEISMTMNASSFLPHVAMAKFNQPTFVGPSTIIESNVGAFVPTLSSATTNVPLDMAGVDAGTKIDLQPTLPMMKNESIPSILHDDISEDVAAEISMWEFYDGMLSKAN</sequence>
<evidence type="ECO:0000256" key="1">
    <source>
        <dbReference type="ARBA" id="ARBA00004123"/>
    </source>
</evidence>
<evidence type="ECO:0000256" key="2">
    <source>
        <dbReference type="ARBA" id="ARBA00023015"/>
    </source>
</evidence>
<reference evidence="7" key="1">
    <citation type="submission" date="2024-10" db="EMBL/GenBank/DDBJ databases">
        <authorList>
            <person name="Ryan C."/>
        </authorList>
    </citation>
    <scope>NUCLEOTIDE SEQUENCE [LARGE SCALE GENOMIC DNA]</scope>
</reference>
<dbReference type="Proteomes" id="UP001497457">
    <property type="component" value="Chromosome 28b"/>
</dbReference>
<dbReference type="GO" id="GO:0003677">
    <property type="term" value="F:DNA binding"/>
    <property type="evidence" value="ECO:0007669"/>
    <property type="project" value="UniProtKB-KW"/>
</dbReference>
<evidence type="ECO:0000313" key="8">
    <source>
        <dbReference type="Proteomes" id="UP001497457"/>
    </source>
</evidence>
<evidence type="ECO:0000256" key="3">
    <source>
        <dbReference type="ARBA" id="ARBA00023125"/>
    </source>
</evidence>
<feature type="domain" description="AP2/ERF" evidence="6">
    <location>
        <begin position="122"/>
        <end position="179"/>
    </location>
</feature>
<comment type="subcellular location">
    <subcellularLocation>
        <location evidence="1">Nucleus</location>
    </subcellularLocation>
</comment>
<keyword evidence="8" id="KW-1185">Reference proteome</keyword>
<dbReference type="CDD" id="cd00018">
    <property type="entry name" value="AP2"/>
    <property type="match status" value="1"/>
</dbReference>
<dbReference type="InterPro" id="IPR016177">
    <property type="entry name" value="DNA-bd_dom_sf"/>
</dbReference>
<name>A0ABC9C5K0_9POAL</name>
<dbReference type="FunFam" id="3.30.730.10:FF:000001">
    <property type="entry name" value="Ethylene-responsive transcription factor 2"/>
    <property type="match status" value="1"/>
</dbReference>
<dbReference type="SMART" id="SM00380">
    <property type="entry name" value="AP2"/>
    <property type="match status" value="1"/>
</dbReference>
<dbReference type="InterPro" id="IPR036955">
    <property type="entry name" value="AP2/ERF_dom_sf"/>
</dbReference>
<dbReference type="PANTHER" id="PTHR31190:SF376">
    <property type="entry name" value="EREB-LIKE PROTEIN"/>
    <property type="match status" value="1"/>
</dbReference>
<organism evidence="7 8">
    <name type="scientific">Urochloa decumbens</name>
    <dbReference type="NCBI Taxonomy" id="240449"/>
    <lineage>
        <taxon>Eukaryota</taxon>
        <taxon>Viridiplantae</taxon>
        <taxon>Streptophyta</taxon>
        <taxon>Embryophyta</taxon>
        <taxon>Tracheophyta</taxon>
        <taxon>Spermatophyta</taxon>
        <taxon>Magnoliopsida</taxon>
        <taxon>Liliopsida</taxon>
        <taxon>Poales</taxon>
        <taxon>Poaceae</taxon>
        <taxon>PACMAD clade</taxon>
        <taxon>Panicoideae</taxon>
        <taxon>Panicodae</taxon>
        <taxon>Paniceae</taxon>
        <taxon>Melinidinae</taxon>
        <taxon>Urochloa</taxon>
    </lineage>
</organism>
<keyword evidence="3" id="KW-0238">DNA-binding</keyword>
<dbReference type="InterPro" id="IPR001471">
    <property type="entry name" value="AP2/ERF_dom"/>
</dbReference>
<dbReference type="PRINTS" id="PR00367">
    <property type="entry name" value="ETHRSPELEMNT"/>
</dbReference>